<organism evidence="3 4">
    <name type="scientific">Sphingobacterium bovistauri</name>
    <dbReference type="NCBI Taxonomy" id="2781959"/>
    <lineage>
        <taxon>Bacteria</taxon>
        <taxon>Pseudomonadati</taxon>
        <taxon>Bacteroidota</taxon>
        <taxon>Sphingobacteriia</taxon>
        <taxon>Sphingobacteriales</taxon>
        <taxon>Sphingobacteriaceae</taxon>
        <taxon>Sphingobacterium</taxon>
    </lineage>
</organism>
<dbReference type="EMBL" id="JADEYP010000006">
    <property type="protein sequence ID" value="MCA5004518.1"/>
    <property type="molecule type" value="Genomic_DNA"/>
</dbReference>
<proteinExistence type="predicted"/>
<feature type="chain" id="PRO_5046268920" description="Ig-like domain-containing protein" evidence="1">
    <location>
        <begin position="21"/>
        <end position="558"/>
    </location>
</feature>
<dbReference type="Proteomes" id="UP001165302">
    <property type="component" value="Unassembled WGS sequence"/>
</dbReference>
<evidence type="ECO:0000256" key="1">
    <source>
        <dbReference type="SAM" id="SignalP"/>
    </source>
</evidence>
<gene>
    <name evidence="3" type="ORF">IPZ78_05040</name>
</gene>
<protein>
    <recommendedName>
        <fullName evidence="2">Ig-like domain-containing protein</fullName>
    </recommendedName>
</protein>
<keyword evidence="4" id="KW-1185">Reference proteome</keyword>
<dbReference type="InterPro" id="IPR019026">
    <property type="entry name" value="Peptidase_M64_IgA"/>
</dbReference>
<dbReference type="Pfam" id="PF19081">
    <property type="entry name" value="Ig_7"/>
    <property type="match status" value="1"/>
</dbReference>
<evidence type="ECO:0000259" key="2">
    <source>
        <dbReference type="Pfam" id="PF19081"/>
    </source>
</evidence>
<dbReference type="InterPro" id="IPR024079">
    <property type="entry name" value="MetalloPept_cat_dom_sf"/>
</dbReference>
<feature type="domain" description="Ig-like" evidence="2">
    <location>
        <begin position="399"/>
        <end position="462"/>
    </location>
</feature>
<dbReference type="RefSeq" id="WP_225551905.1">
    <property type="nucleotide sequence ID" value="NZ_JADEYP010000006.1"/>
</dbReference>
<dbReference type="Pfam" id="PF09471">
    <property type="entry name" value="Peptidase_M64"/>
    <property type="match status" value="2"/>
</dbReference>
<comment type="caution">
    <text evidence="3">The sequence shown here is derived from an EMBL/GenBank/DDBJ whole genome shotgun (WGS) entry which is preliminary data.</text>
</comment>
<accession>A0ABS7Z3F6</accession>
<feature type="signal peptide" evidence="1">
    <location>
        <begin position="1"/>
        <end position="20"/>
    </location>
</feature>
<evidence type="ECO:0000313" key="4">
    <source>
        <dbReference type="Proteomes" id="UP001165302"/>
    </source>
</evidence>
<keyword evidence="1" id="KW-0732">Signal</keyword>
<reference evidence="3" key="1">
    <citation type="submission" date="2020-10" db="EMBL/GenBank/DDBJ databases">
        <authorList>
            <person name="Lu T."/>
            <person name="Wang Q."/>
            <person name="Han X."/>
        </authorList>
    </citation>
    <scope>NUCLEOTIDE SEQUENCE</scope>
    <source>
        <strain evidence="3">WQ 366</strain>
    </source>
</reference>
<name>A0ABS7Z3F6_9SPHI</name>
<evidence type="ECO:0000313" key="3">
    <source>
        <dbReference type="EMBL" id="MCA5004518.1"/>
    </source>
</evidence>
<dbReference type="Gene3D" id="3.40.390.10">
    <property type="entry name" value="Collagenase (Catalytic Domain)"/>
    <property type="match status" value="1"/>
</dbReference>
<sequence length="558" mass="63309">MMKYLIATLISFLIALHGSAQSFKIDSLQYQGSSENIVNLVILGDGYTADEIVYFQEDAKRFTEYFFKTEPFSQYINYFNVFAINTISEESGATHTCTASDCPKVHHNEENLHPRFNQFPTRIAVPEISPNTIFGSSFDNAGIHRLVVPQKGDKIEEVLENHIPNYTQVVILVNSPYYGGSGGKYATATVNFKSNEIAVHEIGHSFAHLGDEYWAGNQYATEGPNRTQEADPKKVSWSHWIGTNGIGVYSYGAKDSRAKWFRPHEFCKMQYLVAPFCSVCQEVFVQTIHNKSNPITRVFPKADQIVDVKDANKFGVNILKPSPNTMRVRWYLNGKILTHNQDSIYLNKGILQKGINTLKVEVKDTTLLVRNPNHQPDGFSKTWQINAEKDFELDPVVSTWGDTLETCFNGYQALTVKNPQSGIIYKWYESEKSRKPIATGSNWVTPRLKKDNTYFVSAHYKKKSSVKKPIHIKLLAEIERPTDINVALSNGKYKITVNQDLLKKYKLIWDIGGKKSPLRGQSRAEIEIPMDEAPNSIYLELIDKVSTCKSDSFEIKLK</sequence>
<dbReference type="InterPro" id="IPR044023">
    <property type="entry name" value="Ig_7"/>
</dbReference>